<evidence type="ECO:0000256" key="2">
    <source>
        <dbReference type="ARBA" id="ARBA00008748"/>
    </source>
</evidence>
<evidence type="ECO:0000256" key="10">
    <source>
        <dbReference type="RuleBase" id="RU003835"/>
    </source>
</evidence>
<keyword evidence="12" id="KW-1185">Reference proteome</keyword>
<dbReference type="PROSITE" id="PS01075">
    <property type="entry name" value="ACETATE_KINASE_1"/>
    <property type="match status" value="1"/>
</dbReference>
<keyword evidence="4 9" id="KW-0808">Transferase</keyword>
<evidence type="ECO:0000256" key="7">
    <source>
        <dbReference type="ARBA" id="ARBA00022840"/>
    </source>
</evidence>
<evidence type="ECO:0000313" key="11">
    <source>
        <dbReference type="EMBL" id="MEQ2510518.1"/>
    </source>
</evidence>
<evidence type="ECO:0000256" key="4">
    <source>
        <dbReference type="ARBA" id="ARBA00022679"/>
    </source>
</evidence>
<dbReference type="PANTHER" id="PTHR21060">
    <property type="entry name" value="ACETATE KINASE"/>
    <property type="match status" value="1"/>
</dbReference>
<dbReference type="GO" id="GO:0047761">
    <property type="term" value="F:butyrate kinase activity"/>
    <property type="evidence" value="ECO:0007669"/>
    <property type="project" value="UniProtKB-EC"/>
</dbReference>
<keyword evidence="6 9" id="KW-0418">Kinase</keyword>
<dbReference type="PANTHER" id="PTHR21060:SF3">
    <property type="entry name" value="BUTYRATE KINASE 2-RELATED"/>
    <property type="match status" value="1"/>
</dbReference>
<organism evidence="11 12">
    <name type="scientific">Faecousia intestinalis</name>
    <dbReference type="NCBI Taxonomy" id="3133167"/>
    <lineage>
        <taxon>Bacteria</taxon>
        <taxon>Bacillati</taxon>
        <taxon>Bacillota</taxon>
        <taxon>Clostridia</taxon>
        <taxon>Eubacteriales</taxon>
        <taxon>Oscillospiraceae</taxon>
        <taxon>Faecousia</taxon>
    </lineage>
</organism>
<gene>
    <name evidence="9 11" type="primary">buk</name>
    <name evidence="11" type="ORF">WMO66_04520</name>
</gene>
<dbReference type="InterPro" id="IPR023865">
    <property type="entry name" value="Aliphatic_acid_kinase_CS"/>
</dbReference>
<dbReference type="HAMAP" id="MF_00542">
    <property type="entry name" value="Butyrate_kinase"/>
    <property type="match status" value="1"/>
</dbReference>
<comment type="subcellular location">
    <subcellularLocation>
        <location evidence="1 9">Cytoplasm</location>
    </subcellularLocation>
</comment>
<dbReference type="NCBIfam" id="TIGR02707">
    <property type="entry name" value="butyr_kinase"/>
    <property type="match status" value="1"/>
</dbReference>
<dbReference type="SUPFAM" id="SSF53067">
    <property type="entry name" value="Actin-like ATPase domain"/>
    <property type="match status" value="2"/>
</dbReference>
<evidence type="ECO:0000313" key="12">
    <source>
        <dbReference type="Proteomes" id="UP001491552"/>
    </source>
</evidence>
<name>A0ABV1G528_9FIRM</name>
<dbReference type="CDD" id="cd24011">
    <property type="entry name" value="ASKHA_NBD_BK"/>
    <property type="match status" value="1"/>
</dbReference>
<dbReference type="PIRSF" id="PIRSF036458">
    <property type="entry name" value="Butyrate_kin"/>
    <property type="match status" value="1"/>
</dbReference>
<dbReference type="InterPro" id="IPR011245">
    <property type="entry name" value="Butyrate_kin"/>
</dbReference>
<dbReference type="InterPro" id="IPR000890">
    <property type="entry name" value="Aliphatic_acid_kin_short-chain"/>
</dbReference>
<keyword evidence="3 9" id="KW-0963">Cytoplasm</keyword>
<dbReference type="InterPro" id="IPR043129">
    <property type="entry name" value="ATPase_NBD"/>
</dbReference>
<proteinExistence type="inferred from homology"/>
<accession>A0ABV1G528</accession>
<evidence type="ECO:0000256" key="5">
    <source>
        <dbReference type="ARBA" id="ARBA00022741"/>
    </source>
</evidence>
<keyword evidence="7 9" id="KW-0067">ATP-binding</keyword>
<evidence type="ECO:0000256" key="3">
    <source>
        <dbReference type="ARBA" id="ARBA00022490"/>
    </source>
</evidence>
<reference evidence="11 12" key="1">
    <citation type="submission" date="2024-03" db="EMBL/GenBank/DDBJ databases">
        <title>Human intestinal bacterial collection.</title>
        <authorList>
            <person name="Pauvert C."/>
            <person name="Hitch T.C.A."/>
            <person name="Clavel T."/>
        </authorList>
    </citation>
    <scope>NUCLEOTIDE SEQUENCE [LARGE SCALE GENOMIC DNA]</scope>
    <source>
        <strain evidence="11 12">CLA-AA-H192</strain>
    </source>
</reference>
<dbReference type="Pfam" id="PF00871">
    <property type="entry name" value="Acetate_kinase"/>
    <property type="match status" value="1"/>
</dbReference>
<evidence type="ECO:0000256" key="8">
    <source>
        <dbReference type="ARBA" id="ARBA00048596"/>
    </source>
</evidence>
<evidence type="ECO:0000256" key="1">
    <source>
        <dbReference type="ARBA" id="ARBA00004496"/>
    </source>
</evidence>
<dbReference type="Gene3D" id="3.30.420.40">
    <property type="match status" value="2"/>
</dbReference>
<dbReference type="PRINTS" id="PR00471">
    <property type="entry name" value="ACETATEKNASE"/>
</dbReference>
<dbReference type="RefSeq" id="WP_349135192.1">
    <property type="nucleotide sequence ID" value="NZ_JBBMFF010000163.1"/>
</dbReference>
<comment type="catalytic activity">
    <reaction evidence="8 9">
        <text>butanoate + ATP = butanoyl phosphate + ADP</text>
        <dbReference type="Rhea" id="RHEA:13585"/>
        <dbReference type="ChEBI" id="CHEBI:17968"/>
        <dbReference type="ChEBI" id="CHEBI:30616"/>
        <dbReference type="ChEBI" id="CHEBI:58079"/>
        <dbReference type="ChEBI" id="CHEBI:456216"/>
        <dbReference type="EC" id="2.7.2.7"/>
    </reaction>
</comment>
<dbReference type="EMBL" id="JBBMFF010000163">
    <property type="protein sequence ID" value="MEQ2510518.1"/>
    <property type="molecule type" value="Genomic_DNA"/>
</dbReference>
<dbReference type="PROSITE" id="PS01076">
    <property type="entry name" value="ACETATE_KINASE_2"/>
    <property type="match status" value="1"/>
</dbReference>
<dbReference type="NCBIfam" id="NF002834">
    <property type="entry name" value="PRK03011.1-5"/>
    <property type="match status" value="1"/>
</dbReference>
<protein>
    <recommendedName>
        <fullName evidence="9">Probable butyrate kinase</fullName>
        <shortName evidence="9">BK</shortName>
        <ecNumber evidence="9">2.7.2.7</ecNumber>
    </recommendedName>
    <alternativeName>
        <fullName evidence="9">Branched-chain carboxylic acid kinase</fullName>
    </alternativeName>
</protein>
<dbReference type="Proteomes" id="UP001491552">
    <property type="component" value="Unassembled WGS sequence"/>
</dbReference>
<keyword evidence="5 9" id="KW-0547">Nucleotide-binding</keyword>
<evidence type="ECO:0000256" key="6">
    <source>
        <dbReference type="ARBA" id="ARBA00022777"/>
    </source>
</evidence>
<evidence type="ECO:0000256" key="9">
    <source>
        <dbReference type="HAMAP-Rule" id="MF_00542"/>
    </source>
</evidence>
<dbReference type="EC" id="2.7.2.7" evidence="9"/>
<comment type="similarity">
    <text evidence="2 9 10">Belongs to the acetokinase family.</text>
</comment>
<sequence>MKLLIINPGSTSTKLALYDGAKKLLQENLEHDAAALQQYHGIGDQVPMRLAVIRDFLDRSGVHPEELAAVIGRGGLVFGLKTGGYLVNEDLCHALVDDDLSQPHASNLGGLLAREIAAPLGIPAYIYDAVTSGELTDVAKITGFVDIERRSFCHVLNSRAMALRYAREHGKHYEELNLIVAHLGGGISASVHRHGEIIDSVGDDDGQFSPERSGCVPSLGLIKLCYSGKYTYEEMRKKIRGRGGMYAHLGTSDCRVIEQMIRDGDRHADLIFQAQAYQIAKAIGLLSIVLKGDCDAIILTGGVANSKMLTERVEDYVKFIAPVCVMPGENEMEALALGGMRILQGEENARIYHILNGVNGKEGQG</sequence>
<comment type="caution">
    <text evidence="11">The sequence shown here is derived from an EMBL/GenBank/DDBJ whole genome shotgun (WGS) entry which is preliminary data.</text>
</comment>